<evidence type="ECO:0000313" key="4">
    <source>
        <dbReference type="Proteomes" id="UP000078397"/>
    </source>
</evidence>
<feature type="region of interest" description="Disordered" evidence="1">
    <location>
        <begin position="294"/>
        <end position="314"/>
    </location>
</feature>
<keyword evidence="2" id="KW-0812">Transmembrane</keyword>
<evidence type="ECO:0000256" key="2">
    <source>
        <dbReference type="SAM" id="Phobius"/>
    </source>
</evidence>
<keyword evidence="2" id="KW-0472">Membrane</keyword>
<protein>
    <submittedName>
        <fullName evidence="3">Uncharacterized protein</fullName>
    </submittedName>
</protein>
<keyword evidence="4" id="KW-1185">Reference proteome</keyword>
<reference evidence="3 4" key="1">
    <citation type="journal article" date="2016" name="PLoS Pathog.">
        <title>Biosynthesis of antibiotic leucinostatins in bio-control fungus Purpureocillium lilacinum and their inhibition on phytophthora revealed by genome mining.</title>
        <authorList>
            <person name="Wang G."/>
            <person name="Liu Z."/>
            <person name="Lin R."/>
            <person name="Li E."/>
            <person name="Mao Z."/>
            <person name="Ling J."/>
            <person name="Yang Y."/>
            <person name="Yin W.B."/>
            <person name="Xie B."/>
        </authorList>
    </citation>
    <scope>NUCLEOTIDE SEQUENCE [LARGE SCALE GENOMIC DNA]</scope>
    <source>
        <strain evidence="3">170</strain>
    </source>
</reference>
<proteinExistence type="predicted"/>
<keyword evidence="2" id="KW-1133">Transmembrane helix</keyword>
<comment type="caution">
    <text evidence="3">The sequence shown here is derived from an EMBL/GenBank/DDBJ whole genome shotgun (WGS) entry which is preliminary data.</text>
</comment>
<gene>
    <name evidence="3" type="ORF">VFPPC_02403</name>
</gene>
<dbReference type="EMBL" id="LSBJ02000002">
    <property type="protein sequence ID" value="OAQ69827.1"/>
    <property type="molecule type" value="Genomic_DNA"/>
</dbReference>
<sequence>MAPNTNDFLVYYQTNTAIWSTVSLLNVIIGFMVAGITEEFSLLLLVPIASSAGSALGGLSYFAYCNHEHPVVNRAVAAAFTNLGWMISEGMQPFYSYLILVPILHSRERKIFVTLFWVLMLLFAALRVVVNVIEVLFILGEIPEALFQAVITKLAMACFMAIALAECTSSVFLLKTFVLALRSSRTGPLSGGRLYRFLIRSTEIRVATLAFVGIGRTVTYPLRADSSNTEIPSNSVDIIASRLVFEGERRARSSNLSSDMVVQSMKVPRLAIQDMEADIDSEYHDDIEIFAERSVKGPSSAKPSDDNANSQENITEKAAAVVITKTEIAASDAGDAMCQRSSA</sequence>
<organism evidence="3 4">
    <name type="scientific">Pochonia chlamydosporia 170</name>
    <dbReference type="NCBI Taxonomy" id="1380566"/>
    <lineage>
        <taxon>Eukaryota</taxon>
        <taxon>Fungi</taxon>
        <taxon>Dikarya</taxon>
        <taxon>Ascomycota</taxon>
        <taxon>Pezizomycotina</taxon>
        <taxon>Sordariomycetes</taxon>
        <taxon>Hypocreomycetidae</taxon>
        <taxon>Hypocreales</taxon>
        <taxon>Clavicipitaceae</taxon>
        <taxon>Pochonia</taxon>
    </lineage>
</organism>
<feature type="transmembrane region" description="Helical" evidence="2">
    <location>
        <begin position="145"/>
        <end position="165"/>
    </location>
</feature>
<dbReference type="STRING" id="1380566.A0A179FWU3"/>
<dbReference type="Proteomes" id="UP000078397">
    <property type="component" value="Unassembled WGS sequence"/>
</dbReference>
<dbReference type="KEGG" id="pchm:VFPPC_02403"/>
<feature type="transmembrane region" description="Helical" evidence="2">
    <location>
        <begin position="42"/>
        <end position="63"/>
    </location>
</feature>
<evidence type="ECO:0000256" key="1">
    <source>
        <dbReference type="SAM" id="MobiDB-lite"/>
    </source>
</evidence>
<evidence type="ECO:0000313" key="3">
    <source>
        <dbReference type="EMBL" id="OAQ69827.1"/>
    </source>
</evidence>
<feature type="transmembrane region" description="Helical" evidence="2">
    <location>
        <begin position="111"/>
        <end position="139"/>
    </location>
</feature>
<dbReference type="GeneID" id="28846051"/>
<name>A0A179FWU3_METCM</name>
<feature type="transmembrane region" description="Helical" evidence="2">
    <location>
        <begin position="83"/>
        <end position="104"/>
    </location>
</feature>
<accession>A0A179FWU3</accession>
<dbReference type="RefSeq" id="XP_018146364.1">
    <property type="nucleotide sequence ID" value="XM_018282057.1"/>
</dbReference>
<dbReference type="OrthoDB" id="5306317at2759"/>
<feature type="transmembrane region" description="Helical" evidence="2">
    <location>
        <begin position="16"/>
        <end position="35"/>
    </location>
</feature>
<dbReference type="AlphaFoldDB" id="A0A179FWU3"/>